<dbReference type="EMBL" id="BARV01009977">
    <property type="protein sequence ID" value="GAI06351.1"/>
    <property type="molecule type" value="Genomic_DNA"/>
</dbReference>
<evidence type="ECO:0000313" key="1">
    <source>
        <dbReference type="EMBL" id="GAI06351.1"/>
    </source>
</evidence>
<dbReference type="AlphaFoldDB" id="X1LKH5"/>
<proteinExistence type="predicted"/>
<comment type="caution">
    <text evidence="1">The sequence shown here is derived from an EMBL/GenBank/DDBJ whole genome shotgun (WGS) entry which is preliminary data.</text>
</comment>
<sequence>PPIKFGGRGNERMKLNSSDLNILLWESPIPYDLNIFVVVKLCVFIRMVVANLLHN</sequence>
<feature type="non-terminal residue" evidence="1">
    <location>
        <position position="1"/>
    </location>
</feature>
<accession>X1LKH5</accession>
<protein>
    <submittedName>
        <fullName evidence="1">Uncharacterized protein</fullName>
    </submittedName>
</protein>
<organism evidence="1">
    <name type="scientific">marine sediment metagenome</name>
    <dbReference type="NCBI Taxonomy" id="412755"/>
    <lineage>
        <taxon>unclassified sequences</taxon>
        <taxon>metagenomes</taxon>
        <taxon>ecological metagenomes</taxon>
    </lineage>
</organism>
<gene>
    <name evidence="1" type="ORF">S06H3_19474</name>
</gene>
<name>X1LKH5_9ZZZZ</name>
<reference evidence="1" key="1">
    <citation type="journal article" date="2014" name="Front. Microbiol.">
        <title>High frequency of phylogenetically diverse reductive dehalogenase-homologous genes in deep subseafloor sedimentary metagenomes.</title>
        <authorList>
            <person name="Kawai M."/>
            <person name="Futagami T."/>
            <person name="Toyoda A."/>
            <person name="Takaki Y."/>
            <person name="Nishi S."/>
            <person name="Hori S."/>
            <person name="Arai W."/>
            <person name="Tsubouchi T."/>
            <person name="Morono Y."/>
            <person name="Uchiyama I."/>
            <person name="Ito T."/>
            <person name="Fujiyama A."/>
            <person name="Inagaki F."/>
            <person name="Takami H."/>
        </authorList>
    </citation>
    <scope>NUCLEOTIDE SEQUENCE</scope>
    <source>
        <strain evidence="1">Expedition CK06-06</strain>
    </source>
</reference>